<dbReference type="EMBL" id="EF086365">
    <property type="protein sequence ID" value="ABK25634.1"/>
    <property type="molecule type" value="mRNA"/>
</dbReference>
<sequence length="65" mass="7461">MLPACPTSSVNVTGLSCLSCPIDQPRNYWYLKWNGLLLIKLMKTFGGIESRLRKYCFYLTKEIGQ</sequence>
<protein>
    <submittedName>
        <fullName evidence="1">Uncharacterized protein</fullName>
    </submittedName>
</protein>
<reference evidence="1" key="1">
    <citation type="journal article" date="2008" name="BMC Genomics">
        <title>A conifer genomics resource of 200,000 spruce (Picea spp.) ESTs and 6,464 high-quality, sequence-finished full-length cDNAs for Sitka spruce (Picea sitchensis).</title>
        <authorList>
            <person name="Ralph S.G."/>
            <person name="Chun H.J."/>
            <person name="Kolosova N."/>
            <person name="Cooper D."/>
            <person name="Oddy C."/>
            <person name="Ritland C.E."/>
            <person name="Kirkpatrick R."/>
            <person name="Moore R."/>
            <person name="Barber S."/>
            <person name="Holt R.A."/>
            <person name="Jones S.J."/>
            <person name="Marra M.A."/>
            <person name="Douglas C.J."/>
            <person name="Ritland K."/>
            <person name="Bohlmann J."/>
        </authorList>
    </citation>
    <scope>NUCLEOTIDE SEQUENCE</scope>
    <source>
        <tissue evidence="1">Green portion of the leader tissue</tissue>
    </source>
</reference>
<accession>A9NYC3</accession>
<evidence type="ECO:0000313" key="1">
    <source>
        <dbReference type="EMBL" id="ABK25634.1"/>
    </source>
</evidence>
<proteinExistence type="evidence at transcript level"/>
<organism evidence="1">
    <name type="scientific">Picea sitchensis</name>
    <name type="common">Sitka spruce</name>
    <name type="synonym">Pinus sitchensis</name>
    <dbReference type="NCBI Taxonomy" id="3332"/>
    <lineage>
        <taxon>Eukaryota</taxon>
        <taxon>Viridiplantae</taxon>
        <taxon>Streptophyta</taxon>
        <taxon>Embryophyta</taxon>
        <taxon>Tracheophyta</taxon>
        <taxon>Spermatophyta</taxon>
        <taxon>Pinopsida</taxon>
        <taxon>Pinidae</taxon>
        <taxon>Conifers I</taxon>
        <taxon>Pinales</taxon>
        <taxon>Pinaceae</taxon>
        <taxon>Picea</taxon>
    </lineage>
</organism>
<name>A9NYC3_PICSI</name>
<dbReference type="AlphaFoldDB" id="A9NYC3"/>